<reference evidence="1 2" key="1">
    <citation type="submission" date="2017-07" db="EMBL/GenBank/DDBJ databases">
        <title>Phylogenetic study on the rhizospheric bacterium Ochrobactrum sp. A44.</title>
        <authorList>
            <person name="Krzyzanowska D.M."/>
            <person name="Ossowicki A."/>
            <person name="Rajewska M."/>
            <person name="Maciag T."/>
            <person name="Kaczynski Z."/>
            <person name="Czerwicka M."/>
            <person name="Jafra S."/>
        </authorList>
    </citation>
    <scope>NUCLEOTIDE SEQUENCE [LARGE SCALE GENOMIC DNA]</scope>
    <source>
        <strain evidence="1 2">CCUG 30717</strain>
    </source>
</reference>
<proteinExistence type="predicted"/>
<accession>A0A256G683</accession>
<dbReference type="EMBL" id="NNRM01000044">
    <property type="protein sequence ID" value="OYR22627.1"/>
    <property type="molecule type" value="Genomic_DNA"/>
</dbReference>
<evidence type="ECO:0000313" key="2">
    <source>
        <dbReference type="Proteomes" id="UP000216188"/>
    </source>
</evidence>
<sequence length="224" mass="25243">MSILIEHLAPSALARPNGFYRARPQVLRVVLETLGRALDQTVSIVGDVRLTEPRFTRQLFLDFERARDETPGSPRYDITHQPELPIAGATGAVAELRRLDFRLVFLRQIGRTGDYLCLEFKYLDTNDRNTDREYVAEGVDRIVIGDYARNHPWAIMVGLERTGPLERTSGNIGARLTARYGAGIDYRSSVEIGLPNAFKSNHLQANGPHQITIVHAYYLLQPTI</sequence>
<comment type="caution">
    <text evidence="1">The sequence shown here is derived from an EMBL/GenBank/DDBJ whole genome shotgun (WGS) entry which is preliminary data.</text>
</comment>
<protein>
    <submittedName>
        <fullName evidence="1">Uncharacterized protein</fullName>
    </submittedName>
</protein>
<dbReference type="RefSeq" id="WP_094544451.1">
    <property type="nucleotide sequence ID" value="NZ_JBHEEM010000004.1"/>
</dbReference>
<name>A0A256G683_9HYPH</name>
<keyword evidence="2" id="KW-1185">Reference proteome</keyword>
<organism evidence="1 2">
    <name type="scientific">Brucella pseudogrignonensis</name>
    <dbReference type="NCBI Taxonomy" id="419475"/>
    <lineage>
        <taxon>Bacteria</taxon>
        <taxon>Pseudomonadati</taxon>
        <taxon>Pseudomonadota</taxon>
        <taxon>Alphaproteobacteria</taxon>
        <taxon>Hyphomicrobiales</taxon>
        <taxon>Brucellaceae</taxon>
        <taxon>Brucella/Ochrobactrum group</taxon>
        <taxon>Brucella</taxon>
    </lineage>
</organism>
<evidence type="ECO:0000313" key="1">
    <source>
        <dbReference type="EMBL" id="OYR22627.1"/>
    </source>
</evidence>
<gene>
    <name evidence="1" type="ORF">CEV34_4459</name>
</gene>
<dbReference type="AlphaFoldDB" id="A0A256G683"/>
<dbReference type="Proteomes" id="UP000216188">
    <property type="component" value="Unassembled WGS sequence"/>
</dbReference>